<evidence type="ECO:0000256" key="1">
    <source>
        <dbReference type="SAM" id="MobiDB-lite"/>
    </source>
</evidence>
<evidence type="ECO:0000259" key="2">
    <source>
        <dbReference type="PROSITE" id="PS51832"/>
    </source>
</evidence>
<dbReference type="Pfam" id="PF13487">
    <property type="entry name" value="HD_5"/>
    <property type="match status" value="1"/>
</dbReference>
<evidence type="ECO:0000313" key="4">
    <source>
        <dbReference type="Proteomes" id="UP000559987"/>
    </source>
</evidence>
<proteinExistence type="predicted"/>
<dbReference type="InterPro" id="IPR003607">
    <property type="entry name" value="HD/PDEase_dom"/>
</dbReference>
<evidence type="ECO:0000313" key="3">
    <source>
        <dbReference type="EMBL" id="MBB3168579.1"/>
    </source>
</evidence>
<comment type="caution">
    <text evidence="3">The sequence shown here is derived from an EMBL/GenBank/DDBJ whole genome shotgun (WGS) entry which is preliminary data.</text>
</comment>
<dbReference type="PANTHER" id="PTHR43155:SF2">
    <property type="entry name" value="CYCLIC DI-GMP PHOSPHODIESTERASE PA4108"/>
    <property type="match status" value="1"/>
</dbReference>
<keyword evidence="4" id="KW-1185">Reference proteome</keyword>
<dbReference type="CDD" id="cd00077">
    <property type="entry name" value="HDc"/>
    <property type="match status" value="1"/>
</dbReference>
<dbReference type="Proteomes" id="UP000559987">
    <property type="component" value="Unassembled WGS sequence"/>
</dbReference>
<feature type="domain" description="HD-GYP" evidence="2">
    <location>
        <begin position="124"/>
        <end position="320"/>
    </location>
</feature>
<dbReference type="GO" id="GO:0008081">
    <property type="term" value="F:phosphoric diester hydrolase activity"/>
    <property type="evidence" value="ECO:0007669"/>
    <property type="project" value="UniProtKB-ARBA"/>
</dbReference>
<name>A0A839UQ30_9GAMM</name>
<protein>
    <submittedName>
        <fullName evidence="3">HD-GYP domain-containing protein (C-di-GMP phosphodiesterase class II)</fullName>
    </submittedName>
</protein>
<dbReference type="PROSITE" id="PS51832">
    <property type="entry name" value="HD_GYP"/>
    <property type="match status" value="1"/>
</dbReference>
<dbReference type="AlphaFoldDB" id="A0A839UQ30"/>
<dbReference type="InterPro" id="IPR037522">
    <property type="entry name" value="HD_GYP_dom"/>
</dbReference>
<dbReference type="PANTHER" id="PTHR43155">
    <property type="entry name" value="CYCLIC DI-GMP PHOSPHODIESTERASE PA4108-RELATED"/>
    <property type="match status" value="1"/>
</dbReference>
<reference evidence="3 4" key="1">
    <citation type="submission" date="2020-08" db="EMBL/GenBank/DDBJ databases">
        <title>Genomic Encyclopedia of Type Strains, Phase III (KMG-III): the genomes of soil and plant-associated and newly described type strains.</title>
        <authorList>
            <person name="Whitman W."/>
        </authorList>
    </citation>
    <scope>NUCLEOTIDE SEQUENCE [LARGE SCALE GENOMIC DNA]</scope>
    <source>
        <strain evidence="3 4">CECT 8571</strain>
    </source>
</reference>
<sequence>MIDATHPLLTRNTDKAASEEDGNPIFCQHLSDLNETQNVVLSEDIRDEDGTVLLKKGENLTERRAQMIVKHRLVKPIEQCIQLEKTYGPNQLFKFMKRMRASVPTLHKALNNEMFDAALKSMCSYYNKFPLLKQNITVLAIRLPAIYNNSVFTALAALAIARQMKLDQKEQRVVFMAALLHDCGFLYLPPHLANKTHNFSAEEWHCLMAHPIVAKRFLDSVPDLPKEVGNAVLDHHERTDGTGYPSQKFGDSLSRASQIIAIADDMVTAFHAYKQYGDYTHRMILSALKLNDKLHFEQVYKATATLFRNNKANDKPNGSAPEQASAPLLLERHKAMQPKFETMRTLARQLIAQTKHPLNRSIASMLGRLAMSIVRAGIMQEEHETWLTGVVESTSPEDLDQLLETSVMYDQVDAQLKHLNNLLSRVLDDMPADLQALRESSLNTLQSLHASTDAQ</sequence>
<organism evidence="3 4">
    <name type="scientific">Simiduia aestuariiviva</name>
    <dbReference type="NCBI Taxonomy" id="1510459"/>
    <lineage>
        <taxon>Bacteria</taxon>
        <taxon>Pseudomonadati</taxon>
        <taxon>Pseudomonadota</taxon>
        <taxon>Gammaproteobacteria</taxon>
        <taxon>Cellvibrionales</taxon>
        <taxon>Cellvibrionaceae</taxon>
        <taxon>Simiduia</taxon>
    </lineage>
</organism>
<gene>
    <name evidence="3" type="ORF">FHS30_001763</name>
</gene>
<feature type="region of interest" description="Disordered" evidence="1">
    <location>
        <begin position="1"/>
        <end position="21"/>
    </location>
</feature>
<dbReference type="RefSeq" id="WP_183910052.1">
    <property type="nucleotide sequence ID" value="NZ_JACHXZ010000002.1"/>
</dbReference>
<dbReference type="Gene3D" id="1.10.3210.10">
    <property type="entry name" value="Hypothetical protein af1432"/>
    <property type="match status" value="1"/>
</dbReference>
<accession>A0A839UQ30</accession>
<dbReference type="SUPFAM" id="SSF109604">
    <property type="entry name" value="HD-domain/PDEase-like"/>
    <property type="match status" value="1"/>
</dbReference>
<dbReference type="EMBL" id="JACHXZ010000002">
    <property type="protein sequence ID" value="MBB3168579.1"/>
    <property type="molecule type" value="Genomic_DNA"/>
</dbReference>